<keyword evidence="3 5" id="KW-1133">Transmembrane helix</keyword>
<dbReference type="GO" id="GO:0005886">
    <property type="term" value="C:plasma membrane"/>
    <property type="evidence" value="ECO:0007669"/>
    <property type="project" value="UniProtKB-SubCell"/>
</dbReference>
<keyword evidence="5" id="KW-0813">Transport</keyword>
<dbReference type="CDD" id="cd06261">
    <property type="entry name" value="TM_PBP2"/>
    <property type="match status" value="1"/>
</dbReference>
<dbReference type="PROSITE" id="PS50928">
    <property type="entry name" value="ABC_TM1"/>
    <property type="match status" value="1"/>
</dbReference>
<dbReference type="Proteomes" id="UP000646579">
    <property type="component" value="Unassembled WGS sequence"/>
</dbReference>
<evidence type="ECO:0000256" key="4">
    <source>
        <dbReference type="ARBA" id="ARBA00023136"/>
    </source>
</evidence>
<name>A0A918SCM2_9HYPH</name>
<evidence type="ECO:0000256" key="5">
    <source>
        <dbReference type="RuleBase" id="RU363032"/>
    </source>
</evidence>
<dbReference type="InterPro" id="IPR035906">
    <property type="entry name" value="MetI-like_sf"/>
</dbReference>
<dbReference type="Pfam" id="PF12911">
    <property type="entry name" value="OppC_N"/>
    <property type="match status" value="1"/>
</dbReference>
<dbReference type="GO" id="GO:0055085">
    <property type="term" value="P:transmembrane transport"/>
    <property type="evidence" value="ECO:0007669"/>
    <property type="project" value="InterPro"/>
</dbReference>
<keyword evidence="2 5" id="KW-0812">Transmembrane</keyword>
<evidence type="ECO:0000313" key="7">
    <source>
        <dbReference type="EMBL" id="GHA35716.1"/>
    </source>
</evidence>
<keyword evidence="4 5" id="KW-0472">Membrane</keyword>
<accession>A0A918SCM2</accession>
<feature type="transmembrane region" description="Helical" evidence="5">
    <location>
        <begin position="42"/>
        <end position="63"/>
    </location>
</feature>
<dbReference type="InterPro" id="IPR025966">
    <property type="entry name" value="OppC_N"/>
</dbReference>
<dbReference type="InterPro" id="IPR000515">
    <property type="entry name" value="MetI-like"/>
</dbReference>
<protein>
    <submittedName>
        <fullName evidence="7">Peptide ABC transporter permease</fullName>
    </submittedName>
</protein>
<feature type="transmembrane region" description="Helical" evidence="5">
    <location>
        <begin position="349"/>
        <end position="368"/>
    </location>
</feature>
<keyword evidence="8" id="KW-1185">Reference proteome</keyword>
<proteinExistence type="inferred from homology"/>
<dbReference type="PANTHER" id="PTHR43839:SF3">
    <property type="entry name" value="OLIGOPEPTIDE ABC TRANSPORTER, PERMEASE PROTEIN"/>
    <property type="match status" value="1"/>
</dbReference>
<dbReference type="PANTHER" id="PTHR43839">
    <property type="entry name" value="OPPC IN A BINDING PROTEIN-DEPENDENT TRANSPORT SYSTEM"/>
    <property type="match status" value="1"/>
</dbReference>
<dbReference type="AlphaFoldDB" id="A0A918SCM2"/>
<feature type="transmembrane region" description="Helical" evidence="5">
    <location>
        <begin position="238"/>
        <end position="260"/>
    </location>
</feature>
<gene>
    <name evidence="7" type="ORF">GCM10007989_34670</name>
</gene>
<dbReference type="Pfam" id="PF00528">
    <property type="entry name" value="BPD_transp_1"/>
    <property type="match status" value="1"/>
</dbReference>
<organism evidence="7 8">
    <name type="scientific">Devosia pacifica</name>
    <dbReference type="NCBI Taxonomy" id="1335967"/>
    <lineage>
        <taxon>Bacteria</taxon>
        <taxon>Pseudomonadati</taxon>
        <taxon>Pseudomonadota</taxon>
        <taxon>Alphaproteobacteria</taxon>
        <taxon>Hyphomicrobiales</taxon>
        <taxon>Devosiaceae</taxon>
        <taxon>Devosia</taxon>
    </lineage>
</organism>
<comment type="caution">
    <text evidence="7">The sequence shown here is derived from an EMBL/GenBank/DDBJ whole genome shotgun (WGS) entry which is preliminary data.</text>
</comment>
<evidence type="ECO:0000259" key="6">
    <source>
        <dbReference type="PROSITE" id="PS50928"/>
    </source>
</evidence>
<comment type="subcellular location">
    <subcellularLocation>
        <location evidence="1 5">Cell membrane</location>
        <topology evidence="1 5">Multi-pass membrane protein</topology>
    </subcellularLocation>
</comment>
<evidence type="ECO:0000256" key="1">
    <source>
        <dbReference type="ARBA" id="ARBA00004651"/>
    </source>
</evidence>
<reference evidence="7" key="2">
    <citation type="submission" date="2020-09" db="EMBL/GenBank/DDBJ databases">
        <authorList>
            <person name="Sun Q."/>
            <person name="Kim S."/>
        </authorList>
    </citation>
    <scope>NUCLEOTIDE SEQUENCE</scope>
    <source>
        <strain evidence="7">KCTC 32437</strain>
    </source>
</reference>
<feature type="transmembrane region" description="Helical" evidence="5">
    <location>
        <begin position="295"/>
        <end position="320"/>
    </location>
</feature>
<feature type="domain" description="ABC transmembrane type-1" evidence="6">
    <location>
        <begin position="172"/>
        <end position="369"/>
    </location>
</feature>
<comment type="similarity">
    <text evidence="5">Belongs to the binding-protein-dependent transport system permease family.</text>
</comment>
<dbReference type="Gene3D" id="1.10.3720.10">
    <property type="entry name" value="MetI-like"/>
    <property type="match status" value="1"/>
</dbReference>
<feature type="transmembrane region" description="Helical" evidence="5">
    <location>
        <begin position="174"/>
        <end position="199"/>
    </location>
</feature>
<sequence length="381" mass="42027">MTQMVDERVANMPPPADAAEGVSNRIISPTRLMWWKFKKHKLAVASGIFLILAYLATIFAGFVSPYDPASRSNNLYAPPQGIHFKDAEGNFHLQPFVYGYEMTRDLDTLRPVYTTDTDEIYPLRLFVQGESYRLFGLFDADIHLFGVEDGYVHLAGTDDFGRDMLSRLVYGAQISLSVGIISVLLSLVLGLVIGGISGLYGGMIDSFIQRVIEAIIAIPTIPLWLGLAAAVPRDWPPVYQYFAILAVLSLISWTSTARVARGRFLALREQDFVTAAKVYGASQPRIIRKHLVPNLMSYVIVTLTLAVPNIIIGETALSFLGVGLKPPTVSWGVLLQEAQSVQIVQFYPWIWIGPALCVILVVLAFNFVGDGARDAADPFSR</sequence>
<evidence type="ECO:0000256" key="2">
    <source>
        <dbReference type="ARBA" id="ARBA00022692"/>
    </source>
</evidence>
<evidence type="ECO:0000256" key="3">
    <source>
        <dbReference type="ARBA" id="ARBA00022989"/>
    </source>
</evidence>
<evidence type="ECO:0000313" key="8">
    <source>
        <dbReference type="Proteomes" id="UP000646579"/>
    </source>
</evidence>
<reference evidence="7" key="1">
    <citation type="journal article" date="2014" name="Int. J. Syst. Evol. Microbiol.">
        <title>Complete genome sequence of Corynebacterium casei LMG S-19264T (=DSM 44701T), isolated from a smear-ripened cheese.</title>
        <authorList>
            <consortium name="US DOE Joint Genome Institute (JGI-PGF)"/>
            <person name="Walter F."/>
            <person name="Albersmeier A."/>
            <person name="Kalinowski J."/>
            <person name="Ruckert C."/>
        </authorList>
    </citation>
    <scope>NUCLEOTIDE SEQUENCE</scope>
    <source>
        <strain evidence="7">KCTC 32437</strain>
    </source>
</reference>
<dbReference type="EMBL" id="BMZE01000004">
    <property type="protein sequence ID" value="GHA35716.1"/>
    <property type="molecule type" value="Genomic_DNA"/>
</dbReference>
<feature type="transmembrane region" description="Helical" evidence="5">
    <location>
        <begin position="211"/>
        <end position="232"/>
    </location>
</feature>
<dbReference type="SUPFAM" id="SSF161098">
    <property type="entry name" value="MetI-like"/>
    <property type="match status" value="1"/>
</dbReference>